<dbReference type="PANTHER" id="PTHR10373">
    <property type="entry name" value="TRANSCRIPTION FACTOR 7 FAMILY MEMBER"/>
    <property type="match status" value="1"/>
</dbReference>
<protein>
    <recommendedName>
        <fullName evidence="8">CTNNB1 binding N-teminal domain-containing protein</fullName>
    </recommendedName>
</protein>
<sequence>MPQLNGGGGDDLGANDEMISFKDEGEQEEKISENSSAERDLADVKSSLVNESETNQNSSSDSEAERRPPPRSETFRDKTRESLEEAAKRQDGGLFKSPPYPGYPFIMIPDLTSPYLPNGSLSPTARTVSSLILPAGYLHTHSSHTLPHTLSLFHTHTHTHTEAPKQCCHPEKAEKKGGQKLWKPSFPTPPEVYSTALLNMEANMLTMLMN</sequence>
<reference evidence="9" key="2">
    <citation type="submission" date="2025-09" db="UniProtKB">
        <authorList>
            <consortium name="Ensembl"/>
        </authorList>
    </citation>
    <scope>IDENTIFICATION</scope>
</reference>
<evidence type="ECO:0000256" key="2">
    <source>
        <dbReference type="ARBA" id="ARBA00023015"/>
    </source>
</evidence>
<dbReference type="PANTHER" id="PTHR10373:SF32">
    <property type="entry name" value="TRANSCRIPTION FACTOR 7-LIKE 2"/>
    <property type="match status" value="1"/>
</dbReference>
<evidence type="ECO:0000256" key="5">
    <source>
        <dbReference type="ARBA" id="ARBA00023163"/>
    </source>
</evidence>
<dbReference type="GO" id="GO:0000785">
    <property type="term" value="C:chromatin"/>
    <property type="evidence" value="ECO:0007669"/>
    <property type="project" value="TreeGrafter"/>
</dbReference>
<comment type="subcellular location">
    <subcellularLocation>
        <location evidence="1">Nucleus</location>
    </subcellularLocation>
</comment>
<dbReference type="RefSeq" id="XP_014823399.1">
    <property type="nucleotide sequence ID" value="XM_014967913.1"/>
</dbReference>
<keyword evidence="4" id="KW-0010">Activator</keyword>
<evidence type="ECO:0000256" key="6">
    <source>
        <dbReference type="ARBA" id="ARBA00023242"/>
    </source>
</evidence>
<keyword evidence="6" id="KW-0539">Nucleus</keyword>
<feature type="region of interest" description="Disordered" evidence="7">
    <location>
        <begin position="1"/>
        <end position="96"/>
    </location>
</feature>
<dbReference type="InterPro" id="IPR013558">
    <property type="entry name" value="CTNNB1-bd_N"/>
</dbReference>
<accession>A0A3B3WZL7</accession>
<evidence type="ECO:0000256" key="1">
    <source>
        <dbReference type="ARBA" id="ARBA00004123"/>
    </source>
</evidence>
<keyword evidence="2" id="KW-0805">Transcription regulation</keyword>
<keyword evidence="10" id="KW-1185">Reference proteome</keyword>
<dbReference type="STRING" id="48701.ENSPMEP00000008124"/>
<feature type="domain" description="CTNNB1 binding N-teminal" evidence="8">
    <location>
        <begin position="5"/>
        <end position="162"/>
    </location>
</feature>
<evidence type="ECO:0000259" key="8">
    <source>
        <dbReference type="Pfam" id="PF08347"/>
    </source>
</evidence>
<organism evidence="9 10">
    <name type="scientific">Poecilia mexicana</name>
    <dbReference type="NCBI Taxonomy" id="48701"/>
    <lineage>
        <taxon>Eukaryota</taxon>
        <taxon>Metazoa</taxon>
        <taxon>Chordata</taxon>
        <taxon>Craniata</taxon>
        <taxon>Vertebrata</taxon>
        <taxon>Euteleostomi</taxon>
        <taxon>Actinopterygii</taxon>
        <taxon>Neopterygii</taxon>
        <taxon>Teleostei</taxon>
        <taxon>Neoteleostei</taxon>
        <taxon>Acanthomorphata</taxon>
        <taxon>Ovalentaria</taxon>
        <taxon>Atherinomorphae</taxon>
        <taxon>Cyprinodontiformes</taxon>
        <taxon>Poeciliidae</taxon>
        <taxon>Poeciliinae</taxon>
        <taxon>Poecilia</taxon>
    </lineage>
</organism>
<dbReference type="Ensembl" id="ENSPMET00000002985.1">
    <property type="protein sequence ID" value="ENSPMEP00000008124.1"/>
    <property type="gene ID" value="ENSPMEG00000009847.1"/>
</dbReference>
<dbReference type="FunFam" id="4.10.900.10:FF:000002">
    <property type="entry name" value="transcription factor 7-like 2 isoform X1"/>
    <property type="match status" value="1"/>
</dbReference>
<feature type="compositionally biased region" description="Gly residues" evidence="7">
    <location>
        <begin position="1"/>
        <end position="11"/>
    </location>
</feature>
<dbReference type="GO" id="GO:1990907">
    <property type="term" value="C:beta-catenin-TCF complex"/>
    <property type="evidence" value="ECO:0007669"/>
    <property type="project" value="TreeGrafter"/>
</dbReference>
<dbReference type="InterPro" id="IPR027397">
    <property type="entry name" value="Catenin-bd_sf"/>
</dbReference>
<dbReference type="Gene3D" id="4.10.900.10">
    <property type="entry name" value="TCF3-CBD (Catenin binding domain)"/>
    <property type="match status" value="1"/>
</dbReference>
<evidence type="ECO:0000256" key="7">
    <source>
        <dbReference type="SAM" id="MobiDB-lite"/>
    </source>
</evidence>
<dbReference type="Proteomes" id="UP000261480">
    <property type="component" value="Unplaced"/>
</dbReference>
<evidence type="ECO:0000313" key="9">
    <source>
        <dbReference type="Ensembl" id="ENSPMEP00000008124.1"/>
    </source>
</evidence>
<dbReference type="Pfam" id="PF08347">
    <property type="entry name" value="CTNNB1_binding"/>
    <property type="match status" value="1"/>
</dbReference>
<keyword evidence="3" id="KW-0238">DNA-binding</keyword>
<proteinExistence type="predicted"/>
<evidence type="ECO:0000256" key="3">
    <source>
        <dbReference type="ARBA" id="ARBA00023125"/>
    </source>
</evidence>
<dbReference type="InterPro" id="IPR024940">
    <property type="entry name" value="TCF/LEF"/>
</dbReference>
<feature type="compositionally biased region" description="Basic and acidic residues" evidence="7">
    <location>
        <begin position="63"/>
        <end position="91"/>
    </location>
</feature>
<name>A0A3B3WZL7_9TELE</name>
<evidence type="ECO:0000313" key="10">
    <source>
        <dbReference type="Proteomes" id="UP000261480"/>
    </source>
</evidence>
<dbReference type="GO" id="GO:0060070">
    <property type="term" value="P:canonical Wnt signaling pathway"/>
    <property type="evidence" value="ECO:0007669"/>
    <property type="project" value="TreeGrafter"/>
</dbReference>
<feature type="compositionally biased region" description="Basic and acidic residues" evidence="7">
    <location>
        <begin position="19"/>
        <end position="43"/>
    </location>
</feature>
<feature type="compositionally biased region" description="Polar residues" evidence="7">
    <location>
        <begin position="47"/>
        <end position="61"/>
    </location>
</feature>
<dbReference type="AlphaFoldDB" id="A0A3B3WZL7"/>
<dbReference type="GO" id="GO:0060429">
    <property type="term" value="P:epithelium development"/>
    <property type="evidence" value="ECO:0007669"/>
    <property type="project" value="UniProtKB-ARBA"/>
</dbReference>
<dbReference type="GO" id="GO:0071664">
    <property type="term" value="C:catenin-TCF7L2 complex"/>
    <property type="evidence" value="ECO:0007669"/>
    <property type="project" value="TreeGrafter"/>
</dbReference>
<reference evidence="9" key="1">
    <citation type="submission" date="2025-08" db="UniProtKB">
        <authorList>
            <consortium name="Ensembl"/>
        </authorList>
    </citation>
    <scope>IDENTIFICATION</scope>
</reference>
<dbReference type="GeneID" id="106903888"/>
<evidence type="ECO:0000256" key="4">
    <source>
        <dbReference type="ARBA" id="ARBA00023159"/>
    </source>
</evidence>
<dbReference type="GO" id="GO:0000978">
    <property type="term" value="F:RNA polymerase II cis-regulatory region sequence-specific DNA binding"/>
    <property type="evidence" value="ECO:0007669"/>
    <property type="project" value="TreeGrafter"/>
</dbReference>
<keyword evidence="5" id="KW-0804">Transcription</keyword>
<dbReference type="GO" id="GO:0000981">
    <property type="term" value="F:DNA-binding transcription factor activity, RNA polymerase II-specific"/>
    <property type="evidence" value="ECO:0007669"/>
    <property type="project" value="TreeGrafter"/>
</dbReference>
<dbReference type="KEGG" id="pmei:106903888"/>